<proteinExistence type="predicted"/>
<keyword evidence="4" id="KW-1185">Reference proteome</keyword>
<sequence>MWRRRMSSVSTHNTDIPREVNQQNNYIVISSDKEENDDRSSLSEDEWYINCILDETESQYLIDWEGPWSPSWEPKEHASESAIQAWEEKKQIHSVNKTQNTEISETPTGVKDTQDHSVESTDSAEHLAQQRGDSPLFIPSDSLAGSVLFLRNDRWSEIPESGQVTPTTPEIPESAPWCSDPAVPLTSAVTPSGATCVFEYTSTTPIPLEYLLPSEIEGYLATQETGSSRLPLTTAAGETPESDDLLTPEAAKRSQLPHSAVSAITQDTPRDPVHPRHSELDGVAETPPISLTVSESQYSLQRSATSNPQKTLTPIGRCSGYSSLVSQLLASKSPSSGPPFRGFLDGSYANPMNRLHTSSSGFRGARVIVEYATAFNEPS</sequence>
<dbReference type="OrthoDB" id="3647690at2759"/>
<dbReference type="EMBL" id="ML742103">
    <property type="protein sequence ID" value="KAE8150098.1"/>
    <property type="molecule type" value="Genomic_DNA"/>
</dbReference>
<organism evidence="3 4">
    <name type="scientific">Aspergillus avenaceus</name>
    <dbReference type="NCBI Taxonomy" id="36643"/>
    <lineage>
        <taxon>Eukaryota</taxon>
        <taxon>Fungi</taxon>
        <taxon>Dikarya</taxon>
        <taxon>Ascomycota</taxon>
        <taxon>Pezizomycotina</taxon>
        <taxon>Eurotiomycetes</taxon>
        <taxon>Eurotiomycetidae</taxon>
        <taxon>Eurotiales</taxon>
        <taxon>Aspergillaceae</taxon>
        <taxon>Aspergillus</taxon>
        <taxon>Aspergillus subgen. Circumdati</taxon>
    </lineage>
</organism>
<dbReference type="AlphaFoldDB" id="A0A5N6TUQ6"/>
<dbReference type="Proteomes" id="UP000325780">
    <property type="component" value="Unassembled WGS sequence"/>
</dbReference>
<reference evidence="3 4" key="1">
    <citation type="submission" date="2019-04" db="EMBL/GenBank/DDBJ databases">
        <title>Friends and foes A comparative genomics study of 23 Aspergillus species from section Flavi.</title>
        <authorList>
            <consortium name="DOE Joint Genome Institute"/>
            <person name="Kjaerbolling I."/>
            <person name="Vesth T."/>
            <person name="Frisvad J.C."/>
            <person name="Nybo J.L."/>
            <person name="Theobald S."/>
            <person name="Kildgaard S."/>
            <person name="Isbrandt T."/>
            <person name="Kuo A."/>
            <person name="Sato A."/>
            <person name="Lyhne E.K."/>
            <person name="Kogle M.E."/>
            <person name="Wiebenga A."/>
            <person name="Kun R.S."/>
            <person name="Lubbers R.J."/>
            <person name="Makela M.R."/>
            <person name="Barry K."/>
            <person name="Chovatia M."/>
            <person name="Clum A."/>
            <person name="Daum C."/>
            <person name="Haridas S."/>
            <person name="He G."/>
            <person name="LaButti K."/>
            <person name="Lipzen A."/>
            <person name="Mondo S."/>
            <person name="Riley R."/>
            <person name="Salamov A."/>
            <person name="Simmons B.A."/>
            <person name="Magnuson J.K."/>
            <person name="Henrissat B."/>
            <person name="Mortensen U.H."/>
            <person name="Larsen T.O."/>
            <person name="Devries R.P."/>
            <person name="Grigoriev I.V."/>
            <person name="Machida M."/>
            <person name="Baker S.E."/>
            <person name="Andersen M.R."/>
        </authorList>
    </citation>
    <scope>NUCLEOTIDE SEQUENCE [LARGE SCALE GENOMIC DNA]</scope>
    <source>
        <strain evidence="3 4">IBT 18842</strain>
    </source>
</reference>
<gene>
    <name evidence="3" type="ORF">BDV25DRAFT_140153</name>
</gene>
<feature type="compositionally biased region" description="Basic and acidic residues" evidence="2">
    <location>
        <begin position="268"/>
        <end position="280"/>
    </location>
</feature>
<dbReference type="SUPFAM" id="SSF54160">
    <property type="entry name" value="Chromo domain-like"/>
    <property type="match status" value="1"/>
</dbReference>
<evidence type="ECO:0000256" key="2">
    <source>
        <dbReference type="SAM" id="MobiDB-lite"/>
    </source>
</evidence>
<name>A0A5N6TUQ6_ASPAV</name>
<evidence type="ECO:0000313" key="4">
    <source>
        <dbReference type="Proteomes" id="UP000325780"/>
    </source>
</evidence>
<protein>
    <recommendedName>
        <fullName evidence="5">Chromo domain-containing protein</fullName>
    </recommendedName>
</protein>
<feature type="compositionally biased region" description="Basic and acidic residues" evidence="2">
    <location>
        <begin position="112"/>
        <end position="125"/>
    </location>
</feature>
<feature type="region of interest" description="Disordered" evidence="2">
    <location>
        <begin position="223"/>
        <end position="283"/>
    </location>
</feature>
<evidence type="ECO:0000313" key="3">
    <source>
        <dbReference type="EMBL" id="KAE8150098.1"/>
    </source>
</evidence>
<accession>A0A5N6TUQ6</accession>
<dbReference type="Gene3D" id="2.40.50.40">
    <property type="match status" value="1"/>
</dbReference>
<evidence type="ECO:0000256" key="1">
    <source>
        <dbReference type="ARBA" id="ARBA00011353"/>
    </source>
</evidence>
<evidence type="ECO:0008006" key="5">
    <source>
        <dbReference type="Google" id="ProtNLM"/>
    </source>
</evidence>
<dbReference type="InterPro" id="IPR016197">
    <property type="entry name" value="Chromo-like_dom_sf"/>
</dbReference>
<feature type="compositionally biased region" description="Polar residues" evidence="2">
    <location>
        <begin position="93"/>
        <end position="107"/>
    </location>
</feature>
<comment type="subunit">
    <text evidence="1">Component of the NuA4 histone acetyltransferase complex.</text>
</comment>
<feature type="region of interest" description="Disordered" evidence="2">
    <location>
        <begin position="92"/>
        <end position="138"/>
    </location>
</feature>